<dbReference type="OrthoDB" id="5786478at2"/>
<keyword evidence="3" id="KW-0560">Oxidoreductase</keyword>
<dbReference type="EMBL" id="FNZR01000002">
    <property type="protein sequence ID" value="SEK60755.1"/>
    <property type="molecule type" value="Genomic_DNA"/>
</dbReference>
<comment type="similarity">
    <text evidence="1 4">Belongs to the short-chain dehydrogenases/reductases (SDR) family.</text>
</comment>
<proteinExistence type="inferred from homology"/>
<dbReference type="PANTHER" id="PTHR43963:SF6">
    <property type="entry name" value="CHAIN DEHYDROGENASE FAMILY PROTEIN, PUTATIVE (AFU_ORTHOLOGUE AFUA_3G15350)-RELATED"/>
    <property type="match status" value="1"/>
</dbReference>
<accession>A0A1H7IJ78</accession>
<keyword evidence="6" id="KW-1185">Reference proteome</keyword>
<evidence type="ECO:0000256" key="4">
    <source>
        <dbReference type="RuleBase" id="RU000363"/>
    </source>
</evidence>
<dbReference type="Proteomes" id="UP000198916">
    <property type="component" value="Unassembled WGS sequence"/>
</dbReference>
<dbReference type="InterPro" id="IPR045313">
    <property type="entry name" value="CBR1-like"/>
</dbReference>
<keyword evidence="2" id="KW-0521">NADP</keyword>
<evidence type="ECO:0000313" key="5">
    <source>
        <dbReference type="EMBL" id="SEK60755.1"/>
    </source>
</evidence>
<dbReference type="SUPFAM" id="SSF51735">
    <property type="entry name" value="NAD(P)-binding Rossmann-fold domains"/>
    <property type="match status" value="1"/>
</dbReference>
<evidence type="ECO:0000256" key="2">
    <source>
        <dbReference type="ARBA" id="ARBA00022857"/>
    </source>
</evidence>
<dbReference type="CDD" id="cd05324">
    <property type="entry name" value="carb_red_PTCR-like_SDR_c"/>
    <property type="match status" value="1"/>
</dbReference>
<protein>
    <submittedName>
        <fullName evidence="5">NAD(P)-dependent dehydrogenase, short-chain alcohol dehydrogenase family</fullName>
    </submittedName>
</protein>
<gene>
    <name evidence="5" type="ORF">SAMN05421740_102209</name>
</gene>
<dbReference type="PANTHER" id="PTHR43963">
    <property type="entry name" value="CARBONYL REDUCTASE 1-RELATED"/>
    <property type="match status" value="1"/>
</dbReference>
<reference evidence="6" key="1">
    <citation type="submission" date="2016-10" db="EMBL/GenBank/DDBJ databases">
        <authorList>
            <person name="Varghese N."/>
            <person name="Submissions S."/>
        </authorList>
    </citation>
    <scope>NUCLEOTIDE SEQUENCE [LARGE SCALE GENOMIC DNA]</scope>
    <source>
        <strain evidence="6">Jip14</strain>
    </source>
</reference>
<evidence type="ECO:0000256" key="1">
    <source>
        <dbReference type="ARBA" id="ARBA00006484"/>
    </source>
</evidence>
<dbReference type="Gene3D" id="3.40.50.720">
    <property type="entry name" value="NAD(P)-binding Rossmann-like Domain"/>
    <property type="match status" value="1"/>
</dbReference>
<dbReference type="PRINTS" id="PR00081">
    <property type="entry name" value="GDHRDH"/>
</dbReference>
<dbReference type="InterPro" id="IPR002347">
    <property type="entry name" value="SDR_fam"/>
</dbReference>
<evidence type="ECO:0000313" key="6">
    <source>
        <dbReference type="Proteomes" id="UP000198916"/>
    </source>
</evidence>
<dbReference type="AlphaFoldDB" id="A0A1H7IJ78"/>
<evidence type="ECO:0000256" key="3">
    <source>
        <dbReference type="ARBA" id="ARBA00023002"/>
    </source>
</evidence>
<name>A0A1H7IJ78_9SPHI</name>
<dbReference type="GO" id="GO:0016616">
    <property type="term" value="F:oxidoreductase activity, acting on the CH-OH group of donors, NAD or NADP as acceptor"/>
    <property type="evidence" value="ECO:0007669"/>
    <property type="project" value="InterPro"/>
</dbReference>
<dbReference type="PRINTS" id="PR00080">
    <property type="entry name" value="SDRFAMILY"/>
</dbReference>
<organism evidence="5 6">
    <name type="scientific">Parapedobacter koreensis</name>
    <dbReference type="NCBI Taxonomy" id="332977"/>
    <lineage>
        <taxon>Bacteria</taxon>
        <taxon>Pseudomonadati</taxon>
        <taxon>Bacteroidota</taxon>
        <taxon>Sphingobacteriia</taxon>
        <taxon>Sphingobacteriales</taxon>
        <taxon>Sphingobacteriaceae</taxon>
        <taxon>Parapedobacter</taxon>
    </lineage>
</organism>
<dbReference type="Pfam" id="PF00106">
    <property type="entry name" value="adh_short"/>
    <property type="match status" value="1"/>
</dbReference>
<dbReference type="RefSeq" id="WP_090603291.1">
    <property type="nucleotide sequence ID" value="NZ_FNZR01000002.1"/>
</dbReference>
<dbReference type="STRING" id="332977.SAMN05421740_102209"/>
<sequence length="250" mass="26712">MTTTQKVAFITGAGKGIGLETAKGLGKKGVHVVLGVRKQSQGKTALDILRSEGISADLLVFDLSKTEDHQKAYHYILQKFGKLDMLINNAAVWLESTSSSSSVSNNVASLDAKILKDTFAINFFGTVSLTQTLLPLVKKSPAGRIVNVSSVRGSLSLNATPGNAVYDGKVLAYDSSKAALNMFTTHLAYALRDTQVKVNSIHPGWVRSDMGGANANLDLQQGSETSIQYALLGDDGPTGGFYFKDEVLPW</sequence>
<dbReference type="InterPro" id="IPR036291">
    <property type="entry name" value="NAD(P)-bd_dom_sf"/>
</dbReference>